<evidence type="ECO:0000313" key="2">
    <source>
        <dbReference type="EMBL" id="PPR07613.1"/>
    </source>
</evidence>
<sequence>MDYSLSLAFDRFETDTYVRETADALDTEESVPEDMDGIENSWDVEENDRQRPIEHVVEQTGSFSVTAASSKAEKDKRRRQMKRREKREELFWSRGQPPAEKIARVISHMEAVDAHIRQGSIENLPSAACGYQASREGAERTRRVRTLDDALKDGYRLIKWDGVNTKVIATEAKRVVIGVCVGRNQDEKWARVGEDAFSAISRAAVEVSELNMPRRPNPRGNFSTLLTGILHGHGSKEAHQVQTGRYTNVIQKLTTHEAIRRLAGFASASFNTFAPKLYSYYHDRMNALNIHSPSLKRPFNRSVFACAGFNIGEQVAAFMHRDCMNCPFGWCAVHALGRFNPMTGGHMLLDDLKLAIEFPPNSLMLIPSAIIKHGNAAVAEGELRASFTQFSPGNLFRFIDCGFQTEASLKLSDEEKYGRMMDLKRSRWRDGIGLWSTVDELHAIAKEISDGYIA</sequence>
<gene>
    <name evidence="2" type="ORF">CVT24_004166</name>
</gene>
<evidence type="ECO:0000256" key="1">
    <source>
        <dbReference type="SAM" id="MobiDB-lite"/>
    </source>
</evidence>
<dbReference type="InParanoid" id="A0A409YXB6"/>
<dbReference type="OrthoDB" id="3253621at2759"/>
<organism evidence="2 3">
    <name type="scientific">Panaeolus cyanescens</name>
    <dbReference type="NCBI Taxonomy" id="181874"/>
    <lineage>
        <taxon>Eukaryota</taxon>
        <taxon>Fungi</taxon>
        <taxon>Dikarya</taxon>
        <taxon>Basidiomycota</taxon>
        <taxon>Agaricomycotina</taxon>
        <taxon>Agaricomycetes</taxon>
        <taxon>Agaricomycetidae</taxon>
        <taxon>Agaricales</taxon>
        <taxon>Agaricineae</taxon>
        <taxon>Galeropsidaceae</taxon>
        <taxon>Panaeolus</taxon>
    </lineage>
</organism>
<protein>
    <submittedName>
        <fullName evidence="2">Uncharacterized protein</fullName>
    </submittedName>
</protein>
<accession>A0A409YXB6</accession>
<feature type="region of interest" description="Disordered" evidence="1">
    <location>
        <begin position="65"/>
        <end position="89"/>
    </location>
</feature>
<feature type="compositionally biased region" description="Basic residues" evidence="1">
    <location>
        <begin position="76"/>
        <end position="85"/>
    </location>
</feature>
<name>A0A409YXB6_9AGAR</name>
<reference evidence="2 3" key="1">
    <citation type="journal article" date="2018" name="Evol. Lett.">
        <title>Horizontal gene cluster transfer increased hallucinogenic mushroom diversity.</title>
        <authorList>
            <person name="Reynolds H.T."/>
            <person name="Vijayakumar V."/>
            <person name="Gluck-Thaler E."/>
            <person name="Korotkin H.B."/>
            <person name="Matheny P.B."/>
            <person name="Slot J.C."/>
        </authorList>
    </citation>
    <scope>NUCLEOTIDE SEQUENCE [LARGE SCALE GENOMIC DNA]</scope>
    <source>
        <strain evidence="2 3">2629</strain>
    </source>
</reference>
<dbReference type="Proteomes" id="UP000284842">
    <property type="component" value="Unassembled WGS sequence"/>
</dbReference>
<proteinExistence type="predicted"/>
<keyword evidence="3" id="KW-1185">Reference proteome</keyword>
<evidence type="ECO:0000313" key="3">
    <source>
        <dbReference type="Proteomes" id="UP000284842"/>
    </source>
</evidence>
<dbReference type="Gene3D" id="3.60.130.30">
    <property type="match status" value="1"/>
</dbReference>
<dbReference type="AlphaFoldDB" id="A0A409YXB6"/>
<dbReference type="EMBL" id="NHTK01000399">
    <property type="protein sequence ID" value="PPR07613.1"/>
    <property type="molecule type" value="Genomic_DNA"/>
</dbReference>
<comment type="caution">
    <text evidence="2">The sequence shown here is derived from an EMBL/GenBank/DDBJ whole genome shotgun (WGS) entry which is preliminary data.</text>
</comment>